<reference evidence="1" key="1">
    <citation type="journal article" date="2014" name="Front. Microbiol.">
        <title>High frequency of phylogenetically diverse reductive dehalogenase-homologous genes in deep subseafloor sedimentary metagenomes.</title>
        <authorList>
            <person name="Kawai M."/>
            <person name="Futagami T."/>
            <person name="Toyoda A."/>
            <person name="Takaki Y."/>
            <person name="Nishi S."/>
            <person name="Hori S."/>
            <person name="Arai W."/>
            <person name="Tsubouchi T."/>
            <person name="Morono Y."/>
            <person name="Uchiyama I."/>
            <person name="Ito T."/>
            <person name="Fujiyama A."/>
            <person name="Inagaki F."/>
            <person name="Takami H."/>
        </authorList>
    </citation>
    <scope>NUCLEOTIDE SEQUENCE</scope>
    <source>
        <strain evidence="1">Expedition CK06-06</strain>
    </source>
</reference>
<sequence length="101" mass="11385">MPEPDATGMGLICPQSVSEDHYDQHLFIPYIAGREIEANGFYVHQSSEIFIVEKQEEPEPELDPASLCACGCEREAVRDHASGNRYATLGCHTKWVFKQEE</sequence>
<proteinExistence type="predicted"/>
<evidence type="ECO:0000313" key="1">
    <source>
        <dbReference type="EMBL" id="GAG58513.1"/>
    </source>
</evidence>
<name>X0ZDX2_9ZZZZ</name>
<organism evidence="1">
    <name type="scientific">marine sediment metagenome</name>
    <dbReference type="NCBI Taxonomy" id="412755"/>
    <lineage>
        <taxon>unclassified sequences</taxon>
        <taxon>metagenomes</taxon>
        <taxon>ecological metagenomes</taxon>
    </lineage>
</organism>
<dbReference type="EMBL" id="BART01004908">
    <property type="protein sequence ID" value="GAG58513.1"/>
    <property type="molecule type" value="Genomic_DNA"/>
</dbReference>
<comment type="caution">
    <text evidence="1">The sequence shown here is derived from an EMBL/GenBank/DDBJ whole genome shotgun (WGS) entry which is preliminary data.</text>
</comment>
<dbReference type="AlphaFoldDB" id="X0ZDX2"/>
<gene>
    <name evidence="1" type="ORF">S01H4_11873</name>
</gene>
<accession>X0ZDX2</accession>
<protein>
    <submittedName>
        <fullName evidence="1">Uncharacterized protein</fullName>
    </submittedName>
</protein>